<feature type="transmembrane region" description="Helical" evidence="1">
    <location>
        <begin position="93"/>
        <end position="115"/>
    </location>
</feature>
<protein>
    <recommendedName>
        <fullName evidence="4">SdpI/YhfL protein family</fullName>
    </recommendedName>
</protein>
<name>A0A1X9LLL9_9MICO</name>
<feature type="transmembrane region" description="Helical" evidence="1">
    <location>
        <begin position="70"/>
        <end position="87"/>
    </location>
</feature>
<gene>
    <name evidence="2" type="ORF">B5808_13395</name>
</gene>
<dbReference type="Pfam" id="PF13630">
    <property type="entry name" value="SdpI"/>
    <property type="match status" value="1"/>
</dbReference>
<dbReference type="AlphaFoldDB" id="A0A1X9LLL9"/>
<organism evidence="2 3">
    <name type="scientific">Cnuibacter physcomitrellae</name>
    <dbReference type="NCBI Taxonomy" id="1619308"/>
    <lineage>
        <taxon>Bacteria</taxon>
        <taxon>Bacillati</taxon>
        <taxon>Actinomycetota</taxon>
        <taxon>Actinomycetes</taxon>
        <taxon>Micrococcales</taxon>
        <taxon>Microbacteriaceae</taxon>
        <taxon>Cnuibacter</taxon>
    </lineage>
</organism>
<sequence length="134" mass="13337">MFAMLLEQCTSLETMIGVVVFPALLLLAAVLFQLAAGGVISKNRVVGIRIGSTLSSPEAWAAGHRAAAPWAWAGFAVGAVAGVGSSMSTGTTAAAWAAIVVAAFIATIVATLVTASRAARAQGRAAQGQSPTGP</sequence>
<keyword evidence="1" id="KW-0812">Transmembrane</keyword>
<dbReference type="KEGG" id="cphy:B5808_13395"/>
<dbReference type="Proteomes" id="UP000192775">
    <property type="component" value="Chromosome"/>
</dbReference>
<proteinExistence type="predicted"/>
<keyword evidence="1" id="KW-1133">Transmembrane helix</keyword>
<keyword evidence="1" id="KW-0472">Membrane</keyword>
<evidence type="ECO:0000313" key="3">
    <source>
        <dbReference type="Proteomes" id="UP000192775"/>
    </source>
</evidence>
<dbReference type="STRING" id="1619308.B5808_13395"/>
<evidence type="ECO:0008006" key="4">
    <source>
        <dbReference type="Google" id="ProtNLM"/>
    </source>
</evidence>
<feature type="transmembrane region" description="Helical" evidence="1">
    <location>
        <begin position="15"/>
        <end position="40"/>
    </location>
</feature>
<dbReference type="InterPro" id="IPR025962">
    <property type="entry name" value="SdpI/YhfL"/>
</dbReference>
<reference evidence="2 3" key="1">
    <citation type="submission" date="2017-04" db="EMBL/GenBank/DDBJ databases">
        <authorList>
            <person name="Afonso C.L."/>
            <person name="Miller P.J."/>
            <person name="Scott M.A."/>
            <person name="Spackman E."/>
            <person name="Goraichik I."/>
            <person name="Dimitrov K.M."/>
            <person name="Suarez D.L."/>
            <person name="Swayne D.E."/>
        </authorList>
    </citation>
    <scope>NUCLEOTIDE SEQUENCE [LARGE SCALE GENOMIC DNA]</scope>
    <source>
        <strain evidence="3">XA(T)</strain>
    </source>
</reference>
<dbReference type="EMBL" id="CP020715">
    <property type="protein sequence ID" value="ARJ06106.1"/>
    <property type="molecule type" value="Genomic_DNA"/>
</dbReference>
<evidence type="ECO:0000256" key="1">
    <source>
        <dbReference type="SAM" id="Phobius"/>
    </source>
</evidence>
<evidence type="ECO:0000313" key="2">
    <source>
        <dbReference type="EMBL" id="ARJ06106.1"/>
    </source>
</evidence>
<keyword evidence="3" id="KW-1185">Reference proteome</keyword>
<accession>A0A1X9LLL9</accession>